<dbReference type="PANTHER" id="PTHR18896:SF76">
    <property type="entry name" value="PHOSPHOLIPASE"/>
    <property type="match status" value="1"/>
</dbReference>
<dbReference type="AlphaFoldDB" id="A0A5K7ZEH6"/>
<evidence type="ECO:0000313" key="7">
    <source>
        <dbReference type="EMBL" id="BBO78171.1"/>
    </source>
</evidence>
<dbReference type="SUPFAM" id="SSF56024">
    <property type="entry name" value="Phospholipase D/nuclease"/>
    <property type="match status" value="2"/>
</dbReference>
<dbReference type="OrthoDB" id="8828485at2"/>
<feature type="transmembrane region" description="Helical" evidence="5">
    <location>
        <begin position="533"/>
        <end position="560"/>
    </location>
</feature>
<dbReference type="Gene3D" id="3.30.870.10">
    <property type="entry name" value="Endonuclease Chain A"/>
    <property type="match status" value="2"/>
</dbReference>
<dbReference type="Pfam" id="PF00614">
    <property type="entry name" value="PLDc"/>
    <property type="match status" value="1"/>
</dbReference>
<dbReference type="Pfam" id="PF13091">
    <property type="entry name" value="PLDc_2"/>
    <property type="match status" value="1"/>
</dbReference>
<keyword evidence="8" id="KW-1185">Reference proteome</keyword>
<dbReference type="PROSITE" id="PS50035">
    <property type="entry name" value="PLD"/>
    <property type="match status" value="2"/>
</dbReference>
<protein>
    <submittedName>
        <fullName evidence="7">Phospholipase</fullName>
    </submittedName>
</protein>
<dbReference type="GO" id="GO:0009395">
    <property type="term" value="P:phospholipid catabolic process"/>
    <property type="evidence" value="ECO:0007669"/>
    <property type="project" value="TreeGrafter"/>
</dbReference>
<evidence type="ECO:0000256" key="3">
    <source>
        <dbReference type="ARBA" id="ARBA00022801"/>
    </source>
</evidence>
<dbReference type="CDD" id="cd09143">
    <property type="entry name" value="PLDc_vPLD1_2_like_bac_2"/>
    <property type="match status" value="1"/>
</dbReference>
<evidence type="ECO:0000256" key="2">
    <source>
        <dbReference type="ARBA" id="ARBA00022737"/>
    </source>
</evidence>
<feature type="transmembrane region" description="Helical" evidence="5">
    <location>
        <begin position="674"/>
        <end position="694"/>
    </location>
</feature>
<dbReference type="GO" id="GO:0004630">
    <property type="term" value="F:phospholipase D activity"/>
    <property type="evidence" value="ECO:0007669"/>
    <property type="project" value="UniProtKB-EC"/>
</dbReference>
<name>A0A5K7ZEH6_9BACT</name>
<dbReference type="InterPro" id="IPR015679">
    <property type="entry name" value="PLipase_D_fam"/>
</dbReference>
<keyword evidence="4" id="KW-0443">Lipid metabolism</keyword>
<keyword evidence="3" id="KW-0378">Hydrolase</keyword>
<dbReference type="CDD" id="cd09140">
    <property type="entry name" value="PLDc_vPLD1_2_like_bac_1"/>
    <property type="match status" value="1"/>
</dbReference>
<sequence length="711" mass="79949">MENLLDPSKNCYRQVKARRAAFIVDGEAYFRAIHESLRKARHSIFIVGWDLHSDLRLVRGEGRGGWPSRLGAFLGHLVSEKKGLHVYLLNWDFAMIYALEREFFPRYKLKWRTHKRIHFRLDGNHPVGASQHQKIVVVDDAVAFAGGLDLSKWRWDTSAHRPDDERRVDPDGNPYPPFHDVQMVVDGPAAATLGELVRKRWSDAKGESPVAAQTNPSHDPWPSSIDPDFEPVQVAVARTLPTYENRRGVREVEHLYLDSIASARQFIYIENQYLSSHRIGQALKQRLAESDGPEIVIVLPEKTGGWLEQHTMDVLRGRILRELRKADRYDRLRTYYPRLAENPHCVLMVHAKVMVIDDTFVRVGSSNLSNRSMGLDSECDLAIAAGTEESVRSTIVRFRNRLLAEHLGIDGNRVADAVEKNASLIQAVESLRDGERTLVPLPGEVPPEVDEWVPESELLDPEKPVEPEEFLDYVVRPEQQSLAYRHLLKIVLMIFGVLLLAGLWRWTPAGEWLDVASAKAAAEWIRRQPMSPLLVVGGYIVGGLVVFPVTLMVIATVLVFGPWWGFFYALIGSELSALALFWIGRLMGQNTVRRFAGSLINRLSQKLSESGVMTVITLRIVPVAPFSVINLIAGVSDIQLKDFTLGTLVGMVPGVMAIVLLADRISASLQTPDLGRFTALAVAVLVVVFGLVRLRRWVDGRRGRRTKEKAD</sequence>
<gene>
    <name evidence="7" type="ORF">DSCW_55880</name>
</gene>
<dbReference type="Proteomes" id="UP000427769">
    <property type="component" value="Chromosome"/>
</dbReference>
<dbReference type="InterPro" id="IPR001736">
    <property type="entry name" value="PLipase_D/transphosphatidylase"/>
</dbReference>
<feature type="transmembrane region" description="Helical" evidence="5">
    <location>
        <begin position="566"/>
        <end position="584"/>
    </location>
</feature>
<comment type="catalytic activity">
    <reaction evidence="1">
        <text>a 1,2-diacyl-sn-glycero-3-phosphocholine + H2O = a 1,2-diacyl-sn-glycero-3-phosphate + choline + H(+)</text>
        <dbReference type="Rhea" id="RHEA:14445"/>
        <dbReference type="ChEBI" id="CHEBI:15354"/>
        <dbReference type="ChEBI" id="CHEBI:15377"/>
        <dbReference type="ChEBI" id="CHEBI:15378"/>
        <dbReference type="ChEBI" id="CHEBI:57643"/>
        <dbReference type="ChEBI" id="CHEBI:58608"/>
        <dbReference type="EC" id="3.1.4.4"/>
    </reaction>
</comment>
<proteinExistence type="predicted"/>
<feature type="domain" description="PLD phosphodiesterase" evidence="6">
    <location>
        <begin position="350"/>
        <end position="372"/>
    </location>
</feature>
<dbReference type="SMART" id="SM00155">
    <property type="entry name" value="PLDc"/>
    <property type="match status" value="2"/>
</dbReference>
<feature type="domain" description="PLD phosphodiesterase" evidence="6">
    <location>
        <begin position="127"/>
        <end position="154"/>
    </location>
</feature>
<reference evidence="7 8" key="1">
    <citation type="submission" date="2019-11" db="EMBL/GenBank/DDBJ databases">
        <title>Comparative genomics of hydrocarbon-degrading Desulfosarcina strains.</title>
        <authorList>
            <person name="Watanabe M."/>
            <person name="Kojima H."/>
            <person name="Fukui M."/>
        </authorList>
    </citation>
    <scope>NUCLEOTIDE SEQUENCE [LARGE SCALE GENOMIC DNA]</scope>
    <source>
        <strain evidence="7 8">PP31</strain>
    </source>
</reference>
<feature type="transmembrane region" description="Helical" evidence="5">
    <location>
        <begin position="486"/>
        <end position="504"/>
    </location>
</feature>
<dbReference type="Pfam" id="PF09335">
    <property type="entry name" value="VTT_dom"/>
    <property type="match status" value="1"/>
</dbReference>
<keyword evidence="5" id="KW-1133">Transmembrane helix</keyword>
<evidence type="ECO:0000256" key="4">
    <source>
        <dbReference type="ARBA" id="ARBA00023098"/>
    </source>
</evidence>
<keyword evidence="2" id="KW-0677">Repeat</keyword>
<dbReference type="InterPro" id="IPR032816">
    <property type="entry name" value="VTT_dom"/>
</dbReference>
<evidence type="ECO:0000256" key="1">
    <source>
        <dbReference type="ARBA" id="ARBA00000798"/>
    </source>
</evidence>
<evidence type="ECO:0000259" key="6">
    <source>
        <dbReference type="PROSITE" id="PS50035"/>
    </source>
</evidence>
<keyword evidence="5" id="KW-0812">Transmembrane</keyword>
<dbReference type="InterPro" id="IPR025202">
    <property type="entry name" value="PLD-like_dom"/>
</dbReference>
<dbReference type="EMBL" id="AP021875">
    <property type="protein sequence ID" value="BBO78171.1"/>
    <property type="molecule type" value="Genomic_DNA"/>
</dbReference>
<keyword evidence="5" id="KW-0472">Membrane</keyword>
<dbReference type="PANTHER" id="PTHR18896">
    <property type="entry name" value="PHOSPHOLIPASE D"/>
    <property type="match status" value="1"/>
</dbReference>
<dbReference type="RefSeq" id="WP_155306833.1">
    <property type="nucleotide sequence ID" value="NZ_AP021875.1"/>
</dbReference>
<organism evidence="7 8">
    <name type="scientific">Desulfosarcina widdelii</name>
    <dbReference type="NCBI Taxonomy" id="947919"/>
    <lineage>
        <taxon>Bacteria</taxon>
        <taxon>Pseudomonadati</taxon>
        <taxon>Thermodesulfobacteriota</taxon>
        <taxon>Desulfobacteria</taxon>
        <taxon>Desulfobacterales</taxon>
        <taxon>Desulfosarcinaceae</taxon>
        <taxon>Desulfosarcina</taxon>
    </lineage>
</organism>
<accession>A0A5K7ZEH6</accession>
<dbReference type="KEGG" id="dwd:DSCW_55880"/>
<feature type="transmembrane region" description="Helical" evidence="5">
    <location>
        <begin position="643"/>
        <end position="662"/>
    </location>
</feature>
<evidence type="ECO:0000313" key="8">
    <source>
        <dbReference type="Proteomes" id="UP000427769"/>
    </source>
</evidence>
<evidence type="ECO:0000256" key="5">
    <source>
        <dbReference type="SAM" id="Phobius"/>
    </source>
</evidence>